<sequence>MTKILLMGVTLIQFLNLSDTLENLLLKKNVVIGKILLIKNH</sequence>
<proteinExistence type="predicted"/>
<dbReference type="Proteomes" id="UP000027309">
    <property type="component" value="Unassembled WGS sequence"/>
</dbReference>
<evidence type="ECO:0000313" key="2">
    <source>
        <dbReference type="Proteomes" id="UP000027309"/>
    </source>
</evidence>
<evidence type="ECO:0000313" key="1">
    <source>
        <dbReference type="EMBL" id="KCY02547.1"/>
    </source>
</evidence>
<name>A0A836M3P9_ACIBA</name>
<reference evidence="1 2" key="1">
    <citation type="submission" date="2014-04" db="EMBL/GenBank/DDBJ databases">
        <title>Comparative genomics and transcriptomics to identify genetic mechanisms underlying the emergence of carbapenem resistant Acinetobacter baumannii (CRAb).</title>
        <authorList>
            <person name="Harris A.D."/>
            <person name="Johnson K.J."/>
            <person name="George J."/>
            <person name="Nadendla S."/>
            <person name="Daugherty S.C."/>
            <person name="Parankush S."/>
            <person name="Sadzewicz L."/>
            <person name="Tallon L."/>
            <person name="Sengamalay N."/>
            <person name="Hazen T.H."/>
            <person name="Rasko D.A."/>
        </authorList>
    </citation>
    <scope>NUCLEOTIDE SEQUENCE [LARGE SCALE GENOMIC DNA]</scope>
    <source>
        <strain evidence="1 2">1499986</strain>
    </source>
</reference>
<accession>A0A836M3P9</accession>
<dbReference type="EMBL" id="JMOA01000008">
    <property type="protein sequence ID" value="KCY02547.1"/>
    <property type="molecule type" value="Genomic_DNA"/>
</dbReference>
<organism evidence="1 2">
    <name type="scientific">Acinetobacter baumannii 1499986</name>
    <dbReference type="NCBI Taxonomy" id="1310673"/>
    <lineage>
        <taxon>Bacteria</taxon>
        <taxon>Pseudomonadati</taxon>
        <taxon>Pseudomonadota</taxon>
        <taxon>Gammaproteobacteria</taxon>
        <taxon>Moraxellales</taxon>
        <taxon>Moraxellaceae</taxon>
        <taxon>Acinetobacter</taxon>
        <taxon>Acinetobacter calcoaceticus/baumannii complex</taxon>
    </lineage>
</organism>
<dbReference type="AlphaFoldDB" id="A0A836M3P9"/>
<protein>
    <submittedName>
        <fullName evidence="1">Uncharacterized protein</fullName>
    </submittedName>
</protein>
<comment type="caution">
    <text evidence="1">The sequence shown here is derived from an EMBL/GenBank/DDBJ whole genome shotgun (WGS) entry which is preliminary data.</text>
</comment>
<gene>
    <name evidence="1" type="ORF">J572_1017</name>
</gene>